<name>A0A6U9Q0V6_9CHLO</name>
<accession>A0A6U9Q0V6</accession>
<comment type="similarity">
    <text evidence="1 5">Belongs to the GPN-loop GTPase family.</text>
</comment>
<dbReference type="CDD" id="cd17871">
    <property type="entry name" value="GPN2"/>
    <property type="match status" value="1"/>
</dbReference>
<keyword evidence="2 5" id="KW-0547">Nucleotide-binding</keyword>
<keyword evidence="3 5" id="KW-0378">Hydrolase</keyword>
<protein>
    <recommendedName>
        <fullName evidence="5">GPN-loop GTPase 2</fullName>
    </recommendedName>
</protein>
<dbReference type="PANTHER" id="PTHR21231">
    <property type="entry name" value="XPA-BINDING PROTEIN 1-RELATED"/>
    <property type="match status" value="1"/>
</dbReference>
<dbReference type="GO" id="GO:0005525">
    <property type="term" value="F:GTP binding"/>
    <property type="evidence" value="ECO:0007669"/>
    <property type="project" value="UniProtKB-KW"/>
</dbReference>
<organism evidence="6">
    <name type="scientific">Picocystis salinarum</name>
    <dbReference type="NCBI Taxonomy" id="88271"/>
    <lineage>
        <taxon>Eukaryota</taxon>
        <taxon>Viridiplantae</taxon>
        <taxon>Chlorophyta</taxon>
        <taxon>Picocystophyceae</taxon>
        <taxon>Picocystales</taxon>
        <taxon>Picocystaceae</taxon>
        <taxon>Picocystis</taxon>
    </lineage>
</organism>
<evidence type="ECO:0000256" key="1">
    <source>
        <dbReference type="ARBA" id="ARBA00005290"/>
    </source>
</evidence>
<reference evidence="6" key="1">
    <citation type="submission" date="2021-01" db="EMBL/GenBank/DDBJ databases">
        <authorList>
            <person name="Corre E."/>
            <person name="Pelletier E."/>
            <person name="Niang G."/>
            <person name="Scheremetjew M."/>
            <person name="Finn R."/>
            <person name="Kale V."/>
            <person name="Holt S."/>
            <person name="Cochrane G."/>
            <person name="Meng A."/>
            <person name="Brown T."/>
            <person name="Cohen L."/>
        </authorList>
    </citation>
    <scope>NUCLEOTIDE SEQUENCE</scope>
    <source>
        <strain evidence="6">CCMP1897</strain>
    </source>
</reference>
<comment type="function">
    <text evidence="5">Small GTPase required for proper localization of RNA polymerase II and III (RNAPII and RNAPIII). May act at an RNAP assembly step prior to nuclear import.</text>
</comment>
<dbReference type="PANTHER" id="PTHR21231:SF3">
    <property type="entry name" value="GPN-LOOP GTPASE 2"/>
    <property type="match status" value="1"/>
</dbReference>
<dbReference type="InterPro" id="IPR027417">
    <property type="entry name" value="P-loop_NTPase"/>
</dbReference>
<evidence type="ECO:0000313" key="6">
    <source>
        <dbReference type="EMBL" id="CAE0607261.1"/>
    </source>
</evidence>
<dbReference type="SUPFAM" id="SSF52540">
    <property type="entry name" value="P-loop containing nucleoside triphosphate hydrolases"/>
    <property type="match status" value="1"/>
</dbReference>
<gene>
    <name evidence="6" type="ORF">PSAL00342_LOCUS1078</name>
    <name evidence="7" type="ORF">PSAL00342_LOCUS1079</name>
</gene>
<evidence type="ECO:0000256" key="3">
    <source>
        <dbReference type="ARBA" id="ARBA00022801"/>
    </source>
</evidence>
<evidence type="ECO:0000256" key="5">
    <source>
        <dbReference type="RuleBase" id="RU365059"/>
    </source>
</evidence>
<dbReference type="GO" id="GO:0003924">
    <property type="term" value="F:GTPase activity"/>
    <property type="evidence" value="ECO:0007669"/>
    <property type="project" value="TreeGrafter"/>
</dbReference>
<dbReference type="InterPro" id="IPR030231">
    <property type="entry name" value="Gpn2"/>
</dbReference>
<dbReference type="EMBL" id="HBIS01001238">
    <property type="protein sequence ID" value="CAE0607262.1"/>
    <property type="molecule type" value="Transcribed_RNA"/>
</dbReference>
<sequence>MHKVSLYAGVMVIHSNHPCPLSPSPVDVFPWTPCFQLHTALVPAQVQLVSQSKKVEREGTCSASGTPSHCRCVAIHRYQDRFLRRQGRAVDATGVARSVLAAKSPKPKTVRMRFGQVVVGPPGSGKTTYCRGLQEFLHGVGRESRVLNLDPANDRLPYECDVDVRNLIEAEEVQTELGLGPNGSMVYCMDYLASNLDWLEERIHALPENVYMIVDCPGQVELFTLHDSLRKVVDHMVRTLQCRLACVHLIDAHLCQDAGKYIGAVLLSLNTMLHLALPHVNVLSKIDLLGRYGELAFDLEYYTDAQDLEYLLHELNADPLASRFEKLNRGLCEIVGDYGLVQFMTLHVEDKELMGQLLKGVDKAVGYVATGQGTTPGS</sequence>
<dbReference type="InterPro" id="IPR004130">
    <property type="entry name" value="Gpn"/>
</dbReference>
<evidence type="ECO:0000256" key="4">
    <source>
        <dbReference type="ARBA" id="ARBA00023134"/>
    </source>
</evidence>
<dbReference type="AlphaFoldDB" id="A0A6U9Q0V6"/>
<dbReference type="EMBL" id="HBIS01001237">
    <property type="protein sequence ID" value="CAE0607261.1"/>
    <property type="molecule type" value="Transcribed_RNA"/>
</dbReference>
<keyword evidence="4 5" id="KW-0342">GTP-binding</keyword>
<dbReference type="Pfam" id="PF03029">
    <property type="entry name" value="ATP_bind_1"/>
    <property type="match status" value="1"/>
</dbReference>
<dbReference type="GO" id="GO:0005737">
    <property type="term" value="C:cytoplasm"/>
    <property type="evidence" value="ECO:0007669"/>
    <property type="project" value="TreeGrafter"/>
</dbReference>
<evidence type="ECO:0000313" key="7">
    <source>
        <dbReference type="EMBL" id="CAE0607262.1"/>
    </source>
</evidence>
<dbReference type="Gene3D" id="3.40.50.300">
    <property type="entry name" value="P-loop containing nucleotide triphosphate hydrolases"/>
    <property type="match status" value="1"/>
</dbReference>
<evidence type="ECO:0000256" key="2">
    <source>
        <dbReference type="ARBA" id="ARBA00022741"/>
    </source>
</evidence>
<proteinExistence type="inferred from homology"/>
<comment type="subunit">
    <text evidence="5">Binds to RNA polymerase II (RNAPII).</text>
</comment>
<dbReference type="FunFam" id="3.40.50.300:FF:000338">
    <property type="entry name" value="GPN-loop GTPase 2"/>
    <property type="match status" value="1"/>
</dbReference>